<protein>
    <submittedName>
        <fullName evidence="2">TIGR03986 family CRISPR-associated RAMP protein</fullName>
    </submittedName>
</protein>
<gene>
    <name evidence="2" type="ORF">CWB74_05900</name>
</gene>
<evidence type="ECO:0000313" key="3">
    <source>
        <dbReference type="Proteomes" id="UP000305423"/>
    </source>
</evidence>
<reference evidence="3" key="2">
    <citation type="submission" date="2019-06" db="EMBL/GenBank/DDBJ databases">
        <title>Co-occurence of chitin degradation, pigmentation and bioactivity in marine Pseudoalteromonas.</title>
        <authorList>
            <person name="Sonnenschein E.C."/>
            <person name="Bech P.K."/>
        </authorList>
    </citation>
    <scope>NUCLEOTIDE SEQUENCE [LARGE SCALE GENOMIC DNA]</scope>
    <source>
        <strain evidence="3">S1607</strain>
    </source>
</reference>
<dbReference type="InterPro" id="IPR023825">
    <property type="entry name" value="CRISPR-assoc_RAMP_BGP1436"/>
</dbReference>
<dbReference type="NCBIfam" id="TIGR03986">
    <property type="entry name" value="TIGR03986 family CRISPR-associated RAMP protein"/>
    <property type="match status" value="1"/>
</dbReference>
<comment type="caution">
    <text evidence="2">The sequence shown here is derived from an EMBL/GenBank/DDBJ whole genome shotgun (WGS) entry which is preliminary data.</text>
</comment>
<organism evidence="2 3">
    <name type="scientific">Pseudoalteromonas piscicida</name>
    <dbReference type="NCBI Taxonomy" id="43662"/>
    <lineage>
        <taxon>Bacteria</taxon>
        <taxon>Pseudomonadati</taxon>
        <taxon>Pseudomonadota</taxon>
        <taxon>Gammaproteobacteria</taxon>
        <taxon>Alteromonadales</taxon>
        <taxon>Pseudoalteromonadaceae</taxon>
        <taxon>Pseudoalteromonas</taxon>
    </lineage>
</organism>
<dbReference type="EMBL" id="PNEL01000014">
    <property type="protein sequence ID" value="TMN79706.1"/>
    <property type="molecule type" value="Genomic_DNA"/>
</dbReference>
<evidence type="ECO:0000313" key="2">
    <source>
        <dbReference type="EMBL" id="TMN79706.1"/>
    </source>
</evidence>
<reference evidence="2 3" key="1">
    <citation type="submission" date="2017-12" db="EMBL/GenBank/DDBJ databases">
        <authorList>
            <person name="Paulsen S."/>
            <person name="Gram L.K."/>
        </authorList>
    </citation>
    <scope>NUCLEOTIDE SEQUENCE [LARGE SCALE GENOMIC DNA]</scope>
    <source>
        <strain evidence="2 3">S1607</strain>
    </source>
</reference>
<name>A0AAQ2ITK6_PSEO7</name>
<accession>A0AAQ2ITK6</accession>
<sequence>MGETVMPKGYNNHQRGRVPSNTQNNKTDNKPPYHFVYNDPAHALRSERVAHNSKKSGLFSGEIKFSLTTLTQSIFGCYQEKKTINVEGKNREKAYLYPAFYQDQCMILGSSILGALRHNCAALTNAPMEHIGEQTFAYRPSIGNGRAFQTLPAIVISNSPFTLRVFKGQPKFIFVSERASKYFDPNTTSNEHNFTQQPTLLVKEKYLSFNDKVISKSIYLADEISPNQIADLEAAGGNIRYRFLKYHDTNDFKHYTYHMYKGGIEYSGVLAQTKGNTHPKPYVGILLNVKEYKYSDIQISEVLSNQYENTTEHLKNQVSGHISSRHPNVPSSLGSLPEDIHQHRRVEVGQVIFAEVKSTSGKLTLNDINSIGNNYNYYWAYQNSIHTVKGQLRPQIQQSFTPEALPLVQKLFGYANETCKSQDDKLAGLVSINHALEQITNKANSVKQKSITIPLKPLGQPKPSAGEFYLKSQTSNSANKIPHYGYSPNENPEYELNGRKFYLHQTPTVQEAASNKKNHLATTANFISPEGTEYRATLRFKNLNKSELGLLLLALSPNSLEYSQLPENCKKDLNHIFINTDNLAIKLGYARSLGFGSVQAKIHSITTQCKSDLTTAALINSFLSTQQSFKHIKQWIKIHTFDLSETYTFPNNGNKSYRFHSNVKRDELGVRRGARQKLSTEDTILRPL</sequence>
<feature type="region of interest" description="Disordered" evidence="1">
    <location>
        <begin position="1"/>
        <end position="32"/>
    </location>
</feature>
<dbReference type="Proteomes" id="UP000305423">
    <property type="component" value="Unassembled WGS sequence"/>
</dbReference>
<dbReference type="AlphaFoldDB" id="A0AAQ2ITK6"/>
<evidence type="ECO:0000256" key="1">
    <source>
        <dbReference type="SAM" id="MobiDB-lite"/>
    </source>
</evidence>
<proteinExistence type="predicted"/>